<keyword evidence="3" id="KW-0378">Hydrolase</keyword>
<gene>
    <name evidence="4" type="ORF">QN062_04040</name>
    <name evidence="3" type="ORF">QN216_08055</name>
    <name evidence="2" type="ORF">QN217_02410</name>
</gene>
<accession>A0AB39UGP3</accession>
<proteinExistence type="predicted"/>
<protein>
    <submittedName>
        <fullName evidence="3">Helicase</fullName>
    </submittedName>
</protein>
<organism evidence="3">
    <name type="scientific">Bifidobacterium fermentum</name>
    <dbReference type="NCBI Taxonomy" id="3059035"/>
    <lineage>
        <taxon>Bacteria</taxon>
        <taxon>Bacillati</taxon>
        <taxon>Actinomycetota</taxon>
        <taxon>Actinomycetes</taxon>
        <taxon>Bifidobacteriales</taxon>
        <taxon>Bifidobacteriaceae</taxon>
        <taxon>Bifidobacterium</taxon>
    </lineage>
</organism>
<keyword evidence="3" id="KW-0067">ATP-binding</keyword>
<feature type="compositionally biased region" description="Basic and acidic residues" evidence="1">
    <location>
        <begin position="22"/>
        <end position="88"/>
    </location>
</feature>
<evidence type="ECO:0000313" key="2">
    <source>
        <dbReference type="EMBL" id="XDS47015.1"/>
    </source>
</evidence>
<dbReference type="EMBL" id="CP129682">
    <property type="protein sequence ID" value="XDS48280.1"/>
    <property type="molecule type" value="Genomic_DNA"/>
</dbReference>
<sequence>MADDASVEDKTGVETPKPAPPHGDEGKAEPDWKAESRKWEQRAKENKAAADELESLKQSRMSEQEKLQARSEKLERELGSYKAKERQSQWKAQVSKDTGVPTDVLRGSTLEEIQAHAESLKTFLSKKPQAPIAFGVDRQPQNPAAGQGDWLRESFKRK</sequence>
<dbReference type="GO" id="GO:0004386">
    <property type="term" value="F:helicase activity"/>
    <property type="evidence" value="ECO:0007669"/>
    <property type="project" value="UniProtKB-KW"/>
</dbReference>
<evidence type="ECO:0000256" key="1">
    <source>
        <dbReference type="SAM" id="MobiDB-lite"/>
    </source>
</evidence>
<dbReference type="EMBL" id="CP129675">
    <property type="protein sequence ID" value="XDS47015.1"/>
    <property type="molecule type" value="Genomic_DNA"/>
</dbReference>
<feature type="region of interest" description="Disordered" evidence="1">
    <location>
        <begin position="1"/>
        <end position="103"/>
    </location>
</feature>
<name>A0AB39UGP3_9BIFI</name>
<keyword evidence="3" id="KW-0347">Helicase</keyword>
<dbReference type="KEGG" id="bfk:QN062_04040"/>
<feature type="region of interest" description="Disordered" evidence="1">
    <location>
        <begin position="133"/>
        <end position="158"/>
    </location>
</feature>
<evidence type="ECO:0000313" key="3">
    <source>
        <dbReference type="EMBL" id="XDS48280.1"/>
    </source>
</evidence>
<keyword evidence="3" id="KW-0547">Nucleotide-binding</keyword>
<dbReference type="RefSeq" id="WP_369342313.1">
    <property type="nucleotide sequence ID" value="NZ_CP129675.1"/>
</dbReference>
<evidence type="ECO:0000313" key="4">
    <source>
        <dbReference type="EMBL" id="XDS51349.1"/>
    </source>
</evidence>
<dbReference type="AlphaFoldDB" id="A0AB39UGP3"/>
<dbReference type="EMBL" id="CP129683">
    <property type="protein sequence ID" value="XDS51349.1"/>
    <property type="molecule type" value="Genomic_DNA"/>
</dbReference>
<reference evidence="3" key="1">
    <citation type="submission" date="2023-07" db="EMBL/GenBank/DDBJ databases">
        <title>Bifidobacterium aquikefiriaerophilum sp. nov. and Bifidobacterium eccum sp. nov., isolated from water kefir.</title>
        <authorList>
            <person name="Breselge S."/>
            <person name="Bellassi P."/>
            <person name="Barcenilla C."/>
            <person name="Alvarez-Ordonez A."/>
            <person name="Morelli L."/>
            <person name="Cotter P.D."/>
        </authorList>
    </citation>
    <scope>NUCLEOTIDE SEQUENCE</scope>
    <source>
        <strain evidence="4">WK012_4_13</strain>
        <strain evidence="3">WK013_4_14</strain>
        <strain evidence="2">WK048_4_13</strain>
    </source>
</reference>